<evidence type="ECO:0000259" key="1">
    <source>
        <dbReference type="Pfam" id="PF00534"/>
    </source>
</evidence>
<keyword evidence="4" id="KW-1185">Reference proteome</keyword>
<dbReference type="Proteomes" id="UP000199518">
    <property type="component" value="Unassembled WGS sequence"/>
</dbReference>
<feature type="domain" description="Glycosyltransferase subfamily 4-like N-terminal" evidence="2">
    <location>
        <begin position="53"/>
        <end position="185"/>
    </location>
</feature>
<proteinExistence type="predicted"/>
<sequence length="379" mass="42121">MSTLVTESPIPTKLTRPQSKQRLRVCHVSMTLRTGGLERLLVDFGRFHNRDQYELSFVSLGPVGQPAEDLQAAGFDVETLGMPKTSKGAALQKLKTLLRDGQFDVVHTHNTYPHFYATLAARWAGISTIINTQHGRGCGSGWKSHWQFRIANRLATRVVGVSADATKLCQSQNPASASRMQTIWNGIDLERFKFTGPRNEPTAISVARLSPEKDYATLLHAMQLVIQHEPRFRLLLVGDGSERARLEQLATELDIRQHIEFLGERKDVPDLLRKAGFFVSSSKTEGISLTLLEAMAVGLPIVTTRVGGNPEIVVEGETGKLAPAQKPEALAAAIREMLDEQPLWPTMADAARKRVEQHFNVRNMVSQYEDLYQTCVASK</sequence>
<dbReference type="AlphaFoldDB" id="A0A1I3CC80"/>
<evidence type="ECO:0000313" key="4">
    <source>
        <dbReference type="Proteomes" id="UP000199518"/>
    </source>
</evidence>
<accession>A0A1I3CC80</accession>
<organism evidence="3 4">
    <name type="scientific">Planctomicrobium piriforme</name>
    <dbReference type="NCBI Taxonomy" id="1576369"/>
    <lineage>
        <taxon>Bacteria</taxon>
        <taxon>Pseudomonadati</taxon>
        <taxon>Planctomycetota</taxon>
        <taxon>Planctomycetia</taxon>
        <taxon>Planctomycetales</taxon>
        <taxon>Planctomycetaceae</taxon>
        <taxon>Planctomicrobium</taxon>
    </lineage>
</organism>
<dbReference type="EMBL" id="FOQD01000002">
    <property type="protein sequence ID" value="SFH71641.1"/>
    <property type="molecule type" value="Genomic_DNA"/>
</dbReference>
<dbReference type="Gene3D" id="3.40.50.2000">
    <property type="entry name" value="Glycogen Phosphorylase B"/>
    <property type="match status" value="2"/>
</dbReference>
<reference evidence="4" key="1">
    <citation type="submission" date="2016-10" db="EMBL/GenBank/DDBJ databases">
        <authorList>
            <person name="Varghese N."/>
            <person name="Submissions S."/>
        </authorList>
    </citation>
    <scope>NUCLEOTIDE SEQUENCE [LARGE SCALE GENOMIC DNA]</scope>
    <source>
        <strain evidence="4">DSM 26348</strain>
    </source>
</reference>
<feature type="domain" description="Glycosyl transferase family 1" evidence="1">
    <location>
        <begin position="189"/>
        <end position="354"/>
    </location>
</feature>
<dbReference type="SUPFAM" id="SSF53756">
    <property type="entry name" value="UDP-Glycosyltransferase/glycogen phosphorylase"/>
    <property type="match status" value="1"/>
</dbReference>
<dbReference type="InterPro" id="IPR028098">
    <property type="entry name" value="Glyco_trans_4-like_N"/>
</dbReference>
<name>A0A1I3CC80_9PLAN</name>
<dbReference type="GO" id="GO:0016757">
    <property type="term" value="F:glycosyltransferase activity"/>
    <property type="evidence" value="ECO:0007669"/>
    <property type="project" value="InterPro"/>
</dbReference>
<evidence type="ECO:0000259" key="2">
    <source>
        <dbReference type="Pfam" id="PF13579"/>
    </source>
</evidence>
<keyword evidence="3" id="KW-0808">Transferase</keyword>
<dbReference type="PANTHER" id="PTHR12526">
    <property type="entry name" value="GLYCOSYLTRANSFERASE"/>
    <property type="match status" value="1"/>
</dbReference>
<protein>
    <submittedName>
        <fullName evidence="3">Glycosyltransferase involved in cell wall bisynthesis</fullName>
    </submittedName>
</protein>
<dbReference type="Pfam" id="PF00534">
    <property type="entry name" value="Glycos_transf_1"/>
    <property type="match status" value="1"/>
</dbReference>
<dbReference type="STRING" id="1576369.SAMN05421753_102199"/>
<dbReference type="Pfam" id="PF13579">
    <property type="entry name" value="Glyco_trans_4_4"/>
    <property type="match status" value="1"/>
</dbReference>
<evidence type="ECO:0000313" key="3">
    <source>
        <dbReference type="EMBL" id="SFH71641.1"/>
    </source>
</evidence>
<dbReference type="InterPro" id="IPR001296">
    <property type="entry name" value="Glyco_trans_1"/>
</dbReference>
<gene>
    <name evidence="3" type="ORF">SAMN05421753_102199</name>
</gene>